<organism evidence="9 10">
    <name type="scientific">Candidatus Iainarchaeum sp</name>
    <dbReference type="NCBI Taxonomy" id="3101447"/>
    <lineage>
        <taxon>Archaea</taxon>
        <taxon>Candidatus Iainarchaeota</taxon>
        <taxon>Candidatus Iainarchaeia</taxon>
        <taxon>Candidatus Iainarchaeales</taxon>
        <taxon>Candidatus Iainarchaeaceae</taxon>
        <taxon>Candidatus Iainarchaeum</taxon>
    </lineage>
</organism>
<dbReference type="EMBL" id="JAGVWE010000006">
    <property type="protein sequence ID" value="MBS3063672.1"/>
    <property type="molecule type" value="Genomic_DNA"/>
</dbReference>
<feature type="transmembrane region" description="Helical" evidence="8">
    <location>
        <begin position="294"/>
        <end position="314"/>
    </location>
</feature>
<feature type="transmembrane region" description="Helical" evidence="8">
    <location>
        <begin position="207"/>
        <end position="224"/>
    </location>
</feature>
<keyword evidence="6 8" id="KW-1133">Transmembrane helix</keyword>
<evidence type="ECO:0000256" key="1">
    <source>
        <dbReference type="ARBA" id="ARBA00004651"/>
    </source>
</evidence>
<protein>
    <submittedName>
        <fullName evidence="9">Glycosyltransferase family 39 protein</fullName>
        <ecNumber evidence="9">2.4.-.-</ecNumber>
    </submittedName>
</protein>
<reference evidence="9" key="2">
    <citation type="submission" date="2021-05" db="EMBL/GenBank/DDBJ databases">
        <title>Protein family content uncovers lineage relationships and bacterial pathway maintenance mechanisms in DPANN archaea.</title>
        <authorList>
            <person name="Castelle C.J."/>
            <person name="Meheust R."/>
            <person name="Jaffe A.L."/>
            <person name="Seitz K."/>
            <person name="Gong X."/>
            <person name="Baker B.J."/>
            <person name="Banfield J.F."/>
        </authorList>
    </citation>
    <scope>NUCLEOTIDE SEQUENCE</scope>
    <source>
        <strain evidence="9">RIFCSPLOWO2_01_FULL_58_19</strain>
    </source>
</reference>
<feature type="transmembrane region" description="Helical" evidence="8">
    <location>
        <begin position="177"/>
        <end position="195"/>
    </location>
</feature>
<dbReference type="GO" id="GO:0016763">
    <property type="term" value="F:pentosyltransferase activity"/>
    <property type="evidence" value="ECO:0007669"/>
    <property type="project" value="TreeGrafter"/>
</dbReference>
<dbReference type="AlphaFoldDB" id="A0A8T4LCJ4"/>
<evidence type="ECO:0000256" key="5">
    <source>
        <dbReference type="ARBA" id="ARBA00022692"/>
    </source>
</evidence>
<feature type="transmembrane region" description="Helical" evidence="8">
    <location>
        <begin position="269"/>
        <end position="288"/>
    </location>
</feature>
<feature type="transmembrane region" description="Helical" evidence="8">
    <location>
        <begin position="114"/>
        <end position="133"/>
    </location>
</feature>
<comment type="subcellular location">
    <subcellularLocation>
        <location evidence="1">Cell membrane</location>
        <topology evidence="1">Multi-pass membrane protein</topology>
    </subcellularLocation>
</comment>
<gene>
    <name evidence="9" type="ORF">J4203_07455</name>
</gene>
<evidence type="ECO:0000256" key="2">
    <source>
        <dbReference type="ARBA" id="ARBA00022475"/>
    </source>
</evidence>
<dbReference type="GO" id="GO:0005886">
    <property type="term" value="C:plasma membrane"/>
    <property type="evidence" value="ECO:0007669"/>
    <property type="project" value="UniProtKB-SubCell"/>
</dbReference>
<feature type="transmembrane region" description="Helical" evidence="8">
    <location>
        <begin position="87"/>
        <end position="105"/>
    </location>
</feature>
<evidence type="ECO:0000256" key="6">
    <source>
        <dbReference type="ARBA" id="ARBA00022989"/>
    </source>
</evidence>
<evidence type="ECO:0000256" key="4">
    <source>
        <dbReference type="ARBA" id="ARBA00022679"/>
    </source>
</evidence>
<dbReference type="Proteomes" id="UP000678237">
    <property type="component" value="Unassembled WGS sequence"/>
</dbReference>
<keyword evidence="5 8" id="KW-0812">Transmembrane</keyword>
<accession>A0A8T4LCJ4</accession>
<reference evidence="9" key="1">
    <citation type="submission" date="2021-03" db="EMBL/GenBank/DDBJ databases">
        <authorList>
            <person name="Jaffe A."/>
        </authorList>
    </citation>
    <scope>NUCLEOTIDE SEQUENCE</scope>
    <source>
        <strain evidence="9">RIFCSPLOWO2_01_FULL_58_19</strain>
    </source>
</reference>
<keyword evidence="7 8" id="KW-0472">Membrane</keyword>
<sequence length="374" mass="41539">MDKRVAGVLGAFLGLQLLALFLGPTGYVGTDGDAHLRYYEFLAQEKRHPVTADFKGMADRELFQVPILSYLLNYPAWALAGSTGVRFMNLAWTALALLVFWRFVLKSRCKKNKWLWLALPLLAFLPHTVFYAQAVGPEAVLLLASALSTAFFLRFLDGKGNAGLNGLATGLPLLVKLNGLALPAAALLYLGWRYWKDKKLPARVKPFLAGMLVVIAWFFANNLYHFGRLIPFAMPYTLRPLANYPACLRETLTSFWGGLPATETHLPLLAVKGLLLLVLGLAFLRFFLSKNQQRGFPACVALTSLGLYAFNALFASGSEWCTHSRYLIPLYPVLALVVVQGLRQDKPKPRLLQAWMGLLFISAVVEIALFAAFR</sequence>
<name>A0A8T4LCJ4_9ARCH</name>
<evidence type="ECO:0000313" key="10">
    <source>
        <dbReference type="Proteomes" id="UP000678237"/>
    </source>
</evidence>
<dbReference type="PANTHER" id="PTHR33908:SF11">
    <property type="entry name" value="MEMBRANE PROTEIN"/>
    <property type="match status" value="1"/>
</dbReference>
<evidence type="ECO:0000256" key="8">
    <source>
        <dbReference type="SAM" id="Phobius"/>
    </source>
</evidence>
<proteinExistence type="predicted"/>
<keyword evidence="4 9" id="KW-0808">Transferase</keyword>
<comment type="caution">
    <text evidence="9">The sequence shown here is derived from an EMBL/GenBank/DDBJ whole genome shotgun (WGS) entry which is preliminary data.</text>
</comment>
<keyword evidence="3 9" id="KW-0328">Glycosyltransferase</keyword>
<dbReference type="GO" id="GO:0008610">
    <property type="term" value="P:lipid biosynthetic process"/>
    <property type="evidence" value="ECO:0007669"/>
    <property type="project" value="UniProtKB-ARBA"/>
</dbReference>
<evidence type="ECO:0000256" key="7">
    <source>
        <dbReference type="ARBA" id="ARBA00023136"/>
    </source>
</evidence>
<dbReference type="InterPro" id="IPR050297">
    <property type="entry name" value="LipidA_mod_glycosyltrf_83"/>
</dbReference>
<dbReference type="EC" id="2.4.-.-" evidence="9"/>
<evidence type="ECO:0000313" key="9">
    <source>
        <dbReference type="EMBL" id="MBS3063672.1"/>
    </source>
</evidence>
<feature type="transmembrane region" description="Helical" evidence="8">
    <location>
        <begin position="354"/>
        <end position="373"/>
    </location>
</feature>
<keyword evidence="2" id="KW-1003">Cell membrane</keyword>
<evidence type="ECO:0000256" key="3">
    <source>
        <dbReference type="ARBA" id="ARBA00022676"/>
    </source>
</evidence>
<dbReference type="PANTHER" id="PTHR33908">
    <property type="entry name" value="MANNOSYLTRANSFERASE YKCB-RELATED"/>
    <property type="match status" value="1"/>
</dbReference>